<evidence type="ECO:0000256" key="10">
    <source>
        <dbReference type="ARBA" id="ARBA00022840"/>
    </source>
</evidence>
<dbReference type="GO" id="GO:0005524">
    <property type="term" value="F:ATP binding"/>
    <property type="evidence" value="ECO:0007669"/>
    <property type="project" value="UniProtKB-UniRule"/>
</dbReference>
<dbReference type="InterPro" id="IPR003758">
    <property type="entry name" value="LpxK"/>
</dbReference>
<sequence length="373" mass="42795">MGIIQTNTALIWQKRLLLILKPISFIYTLLMRFRAYLYRNNFITSYQAKLPCISIGNISWGGSGKTPIISYLLNLTKSDGLNTVVLTRGYGSLACKQKNLPLLVDPYSNADQSGDEPLMLALNHGEAKIVIDPKRVRAVKALEQKTLLADYKPQLILLDDGFQHLALKRTLDLLLLKLDDFMPEYWNQVIPCGTWREDKTALKRASAFMSKLNKPLTPKLFEIIKKRLSPFNKPLFPFILKTTGIFPISTLFNKNNKLSNNTLFQNENKQPYLFVSGISNPEQAQHSVSTFLGNNPTQTKYYPDHHNFSQLELQEWLKPKLPIICTEKDAVKIHSMTNHFENIYYLKVEAEISDCIFTGTNFNTWVKKYIINQ</sequence>
<evidence type="ECO:0000256" key="4">
    <source>
        <dbReference type="ARBA" id="ARBA00016436"/>
    </source>
</evidence>
<evidence type="ECO:0000256" key="7">
    <source>
        <dbReference type="ARBA" id="ARBA00022679"/>
    </source>
</evidence>
<accession>A0A1M7RXD4</accession>
<dbReference type="GO" id="GO:0009245">
    <property type="term" value="P:lipid A biosynthetic process"/>
    <property type="evidence" value="ECO:0007669"/>
    <property type="project" value="UniProtKB-UniRule"/>
</dbReference>
<keyword evidence="10 13" id="KW-0067">ATP-binding</keyword>
<dbReference type="HAMAP" id="MF_00409">
    <property type="entry name" value="LpxK"/>
    <property type="match status" value="1"/>
</dbReference>
<keyword evidence="11 13" id="KW-0443">Lipid metabolism</keyword>
<dbReference type="InterPro" id="IPR027417">
    <property type="entry name" value="P-loop_NTPase"/>
</dbReference>
<dbReference type="OrthoDB" id="9766423at2"/>
<gene>
    <name evidence="13" type="primary">lpxK</name>
    <name evidence="14" type="ORF">SAMN02745728_00290</name>
</gene>
<protein>
    <recommendedName>
        <fullName evidence="4 13">Tetraacyldisaccharide 4'-kinase</fullName>
        <ecNumber evidence="3 13">2.7.1.130</ecNumber>
    </recommendedName>
    <alternativeName>
        <fullName evidence="12 13">Lipid A 4'-kinase</fullName>
    </alternativeName>
</protein>
<dbReference type="GO" id="GO:0005886">
    <property type="term" value="C:plasma membrane"/>
    <property type="evidence" value="ECO:0007669"/>
    <property type="project" value="TreeGrafter"/>
</dbReference>
<keyword evidence="15" id="KW-1185">Reference proteome</keyword>
<reference evidence="14 15" key="1">
    <citation type="submission" date="2016-12" db="EMBL/GenBank/DDBJ databases">
        <authorList>
            <person name="Song W.-J."/>
            <person name="Kurnit D.M."/>
        </authorList>
    </citation>
    <scope>NUCLEOTIDE SEQUENCE [LARGE SCALE GENOMIC DNA]</scope>
    <source>
        <strain evidence="14 15">DSM 11393</strain>
    </source>
</reference>
<evidence type="ECO:0000313" key="15">
    <source>
        <dbReference type="Proteomes" id="UP000186469"/>
    </source>
</evidence>
<dbReference type="GO" id="GO:0009244">
    <property type="term" value="P:lipopolysaccharide core region biosynthetic process"/>
    <property type="evidence" value="ECO:0007669"/>
    <property type="project" value="TreeGrafter"/>
</dbReference>
<dbReference type="PANTHER" id="PTHR42724">
    <property type="entry name" value="TETRAACYLDISACCHARIDE 4'-KINASE"/>
    <property type="match status" value="1"/>
</dbReference>
<organism evidence="14 15">
    <name type="scientific">Desulfovibrio litoralis DSM 11393</name>
    <dbReference type="NCBI Taxonomy" id="1121455"/>
    <lineage>
        <taxon>Bacteria</taxon>
        <taxon>Pseudomonadati</taxon>
        <taxon>Thermodesulfobacteriota</taxon>
        <taxon>Desulfovibrionia</taxon>
        <taxon>Desulfovibrionales</taxon>
        <taxon>Desulfovibrionaceae</taxon>
        <taxon>Desulfovibrio</taxon>
    </lineage>
</organism>
<keyword evidence="9 13" id="KW-0418">Kinase</keyword>
<dbReference type="Proteomes" id="UP000186469">
    <property type="component" value="Unassembled WGS sequence"/>
</dbReference>
<evidence type="ECO:0000256" key="11">
    <source>
        <dbReference type="ARBA" id="ARBA00023098"/>
    </source>
</evidence>
<keyword evidence="5 13" id="KW-0444">Lipid biosynthesis</keyword>
<dbReference type="NCBIfam" id="TIGR00682">
    <property type="entry name" value="lpxK"/>
    <property type="match status" value="1"/>
</dbReference>
<evidence type="ECO:0000256" key="12">
    <source>
        <dbReference type="ARBA" id="ARBA00029757"/>
    </source>
</evidence>
<dbReference type="RefSeq" id="WP_072695754.1">
    <property type="nucleotide sequence ID" value="NZ_FRDI01000002.1"/>
</dbReference>
<feature type="binding site" evidence="13">
    <location>
        <begin position="59"/>
        <end position="66"/>
    </location>
    <ligand>
        <name>ATP</name>
        <dbReference type="ChEBI" id="CHEBI:30616"/>
    </ligand>
</feature>
<keyword evidence="6 13" id="KW-0441">Lipid A biosynthesis</keyword>
<evidence type="ECO:0000256" key="2">
    <source>
        <dbReference type="ARBA" id="ARBA00004870"/>
    </source>
</evidence>
<comment type="similarity">
    <text evidence="13">Belongs to the LpxK family.</text>
</comment>
<dbReference type="Pfam" id="PF02606">
    <property type="entry name" value="LpxK"/>
    <property type="match status" value="1"/>
</dbReference>
<evidence type="ECO:0000256" key="9">
    <source>
        <dbReference type="ARBA" id="ARBA00022777"/>
    </source>
</evidence>
<evidence type="ECO:0000256" key="5">
    <source>
        <dbReference type="ARBA" id="ARBA00022516"/>
    </source>
</evidence>
<dbReference type="UniPathway" id="UPA00359">
    <property type="reaction ID" value="UER00482"/>
</dbReference>
<evidence type="ECO:0000256" key="1">
    <source>
        <dbReference type="ARBA" id="ARBA00002274"/>
    </source>
</evidence>
<dbReference type="AlphaFoldDB" id="A0A1M7RXD4"/>
<dbReference type="PANTHER" id="PTHR42724:SF1">
    <property type="entry name" value="TETRAACYLDISACCHARIDE 4'-KINASE, MITOCHONDRIAL-RELATED"/>
    <property type="match status" value="1"/>
</dbReference>
<evidence type="ECO:0000313" key="14">
    <source>
        <dbReference type="EMBL" id="SHN50831.1"/>
    </source>
</evidence>
<dbReference type="EMBL" id="FRDI01000002">
    <property type="protein sequence ID" value="SHN50831.1"/>
    <property type="molecule type" value="Genomic_DNA"/>
</dbReference>
<evidence type="ECO:0000256" key="3">
    <source>
        <dbReference type="ARBA" id="ARBA00012071"/>
    </source>
</evidence>
<dbReference type="GO" id="GO:0009029">
    <property type="term" value="F:lipid-A 4'-kinase activity"/>
    <property type="evidence" value="ECO:0007669"/>
    <property type="project" value="UniProtKB-UniRule"/>
</dbReference>
<evidence type="ECO:0000256" key="13">
    <source>
        <dbReference type="HAMAP-Rule" id="MF_00409"/>
    </source>
</evidence>
<dbReference type="EC" id="2.7.1.130" evidence="3 13"/>
<evidence type="ECO:0000256" key="6">
    <source>
        <dbReference type="ARBA" id="ARBA00022556"/>
    </source>
</evidence>
<dbReference type="SUPFAM" id="SSF52540">
    <property type="entry name" value="P-loop containing nucleoside triphosphate hydrolases"/>
    <property type="match status" value="1"/>
</dbReference>
<evidence type="ECO:0000256" key="8">
    <source>
        <dbReference type="ARBA" id="ARBA00022741"/>
    </source>
</evidence>
<comment type="pathway">
    <text evidence="2 13">Glycolipid biosynthesis; lipid IV(A) biosynthesis; lipid IV(A) from (3R)-3-hydroxytetradecanoyl-[acyl-carrier-protein] and UDP-N-acetyl-alpha-D-glucosamine: step 6/6.</text>
</comment>
<proteinExistence type="inferred from homology"/>
<comment type="function">
    <text evidence="1 13">Transfers the gamma-phosphate of ATP to the 4'-position of a tetraacyldisaccharide 1-phosphate intermediate (termed DS-1-P) to form tetraacyldisaccharide 1,4'-bis-phosphate (lipid IVA).</text>
</comment>
<keyword evidence="7 13" id="KW-0808">Transferase</keyword>
<name>A0A1M7RXD4_9BACT</name>
<dbReference type="STRING" id="1121455.SAMN02745728_00290"/>
<comment type="catalytic activity">
    <reaction evidence="13">
        <text>a lipid A disaccharide + ATP = a lipid IVA + ADP + H(+)</text>
        <dbReference type="Rhea" id="RHEA:67840"/>
        <dbReference type="ChEBI" id="CHEBI:15378"/>
        <dbReference type="ChEBI" id="CHEBI:30616"/>
        <dbReference type="ChEBI" id="CHEBI:176343"/>
        <dbReference type="ChEBI" id="CHEBI:176425"/>
        <dbReference type="ChEBI" id="CHEBI:456216"/>
        <dbReference type="EC" id="2.7.1.130"/>
    </reaction>
</comment>
<keyword evidence="8 13" id="KW-0547">Nucleotide-binding</keyword>